<dbReference type="EMBL" id="CP045737">
    <property type="protein sequence ID" value="QGG41465.1"/>
    <property type="molecule type" value="Genomic_DNA"/>
</dbReference>
<sequence length="122" mass="12753">MTVVSRLRIALPALISLAFSAAAAWVWFTSPVDPVFGLTAALCSGAAAAGWAAGRREVDPFARWALILVVTSGGLIALLNLLPSPWLSSGSEYVPAMVTYCGTPLMVVASFVAVVQGRGRYL</sequence>
<keyword evidence="2" id="KW-1185">Reference proteome</keyword>
<evidence type="ECO:0000313" key="1">
    <source>
        <dbReference type="EMBL" id="QGG41465.1"/>
    </source>
</evidence>
<evidence type="ECO:0000313" key="2">
    <source>
        <dbReference type="Proteomes" id="UP000392064"/>
    </source>
</evidence>
<organism evidence="1 2">
    <name type="scientific">Aeromicrobium yanjiei</name>
    <dbReference type="NCBI Taxonomy" id="2662028"/>
    <lineage>
        <taxon>Bacteria</taxon>
        <taxon>Bacillati</taxon>
        <taxon>Actinomycetota</taxon>
        <taxon>Actinomycetes</taxon>
        <taxon>Propionibacteriales</taxon>
        <taxon>Nocardioidaceae</taxon>
        <taxon>Aeromicrobium</taxon>
    </lineage>
</organism>
<dbReference type="Proteomes" id="UP000392064">
    <property type="component" value="Chromosome"/>
</dbReference>
<gene>
    <name evidence="1" type="ORF">GEV26_08865</name>
</gene>
<dbReference type="AlphaFoldDB" id="A0A5Q2MM44"/>
<name>A0A5Q2MM44_9ACTN</name>
<dbReference type="KEGG" id="aef:GEV26_08865"/>
<reference evidence="1 2" key="1">
    <citation type="submission" date="2019-11" db="EMBL/GenBank/DDBJ databases">
        <authorList>
            <person name="Li J."/>
        </authorList>
    </citation>
    <scope>NUCLEOTIDE SEQUENCE [LARGE SCALE GENOMIC DNA]</scope>
    <source>
        <strain evidence="1 2">MF47</strain>
    </source>
</reference>
<accession>A0A5Q2MM44</accession>
<protein>
    <submittedName>
        <fullName evidence="1">Uncharacterized protein</fullName>
    </submittedName>
</protein>
<dbReference type="RefSeq" id="WP_153652733.1">
    <property type="nucleotide sequence ID" value="NZ_CP045737.1"/>
</dbReference>
<proteinExistence type="predicted"/>